<dbReference type="OrthoDB" id="5429189at2759"/>
<keyword evidence="2" id="KW-0472">Membrane</keyword>
<evidence type="ECO:0000313" key="3">
    <source>
        <dbReference type="EMBL" id="CAF9903821.1"/>
    </source>
</evidence>
<keyword evidence="2" id="KW-1133">Transmembrane helix</keyword>
<feature type="compositionally biased region" description="Polar residues" evidence="1">
    <location>
        <begin position="1"/>
        <end position="13"/>
    </location>
</feature>
<accession>A0A8H3EB66</accession>
<feature type="transmembrane region" description="Helical" evidence="2">
    <location>
        <begin position="49"/>
        <end position="71"/>
    </location>
</feature>
<evidence type="ECO:0000313" key="4">
    <source>
        <dbReference type="Proteomes" id="UP000664203"/>
    </source>
</evidence>
<name>A0A8H3EB66_9LECA</name>
<organism evidence="3 4">
    <name type="scientific">Alectoria fallacina</name>
    <dbReference type="NCBI Taxonomy" id="1903189"/>
    <lineage>
        <taxon>Eukaryota</taxon>
        <taxon>Fungi</taxon>
        <taxon>Dikarya</taxon>
        <taxon>Ascomycota</taxon>
        <taxon>Pezizomycotina</taxon>
        <taxon>Lecanoromycetes</taxon>
        <taxon>OSLEUM clade</taxon>
        <taxon>Lecanoromycetidae</taxon>
        <taxon>Lecanorales</taxon>
        <taxon>Lecanorineae</taxon>
        <taxon>Parmeliaceae</taxon>
        <taxon>Alectoria</taxon>
    </lineage>
</organism>
<dbReference type="EMBL" id="CAJPDR010000002">
    <property type="protein sequence ID" value="CAF9903821.1"/>
    <property type="molecule type" value="Genomic_DNA"/>
</dbReference>
<evidence type="ECO:0000256" key="1">
    <source>
        <dbReference type="SAM" id="MobiDB-lite"/>
    </source>
</evidence>
<feature type="transmembrane region" description="Helical" evidence="2">
    <location>
        <begin position="91"/>
        <end position="109"/>
    </location>
</feature>
<feature type="transmembrane region" description="Helical" evidence="2">
    <location>
        <begin position="121"/>
        <end position="140"/>
    </location>
</feature>
<sequence length="231" mass="24628">MPASSPDQGTSQTPPHPPAEEQEDAAVDESSPLLPSDSLPATPSFRKPIHIFTALALTFSILALVSLFATAVARQAGPVSFNLPWSTKEGLNGVVAPAIFSLLFSSYNLRRVRSHKPAAPLALNLIVDILIAFFAITYGASGLSGLLDGQGGWCSYPGGDYSICRRGALLVKVFAGIAMGAGIALGVMHFVLFCVRGRITYSSGLGRSPWRLPVGQLKFEVSIKFLRELER</sequence>
<evidence type="ECO:0000256" key="2">
    <source>
        <dbReference type="SAM" id="Phobius"/>
    </source>
</evidence>
<keyword evidence="4" id="KW-1185">Reference proteome</keyword>
<protein>
    <submittedName>
        <fullName evidence="3">Uncharacterized protein</fullName>
    </submittedName>
</protein>
<gene>
    <name evidence="3" type="ORF">ALECFALPRED_002995</name>
</gene>
<feature type="transmembrane region" description="Helical" evidence="2">
    <location>
        <begin position="173"/>
        <end position="195"/>
    </location>
</feature>
<comment type="caution">
    <text evidence="3">The sequence shown here is derived from an EMBL/GenBank/DDBJ whole genome shotgun (WGS) entry which is preliminary data.</text>
</comment>
<dbReference type="Proteomes" id="UP000664203">
    <property type="component" value="Unassembled WGS sequence"/>
</dbReference>
<proteinExistence type="predicted"/>
<keyword evidence="2" id="KW-0812">Transmembrane</keyword>
<dbReference type="AlphaFoldDB" id="A0A8H3EB66"/>
<reference evidence="3" key="1">
    <citation type="submission" date="2021-03" db="EMBL/GenBank/DDBJ databases">
        <authorList>
            <person name="Tagirdzhanova G."/>
        </authorList>
    </citation>
    <scope>NUCLEOTIDE SEQUENCE</scope>
</reference>
<feature type="region of interest" description="Disordered" evidence="1">
    <location>
        <begin position="1"/>
        <end position="33"/>
    </location>
</feature>